<dbReference type="InterPro" id="IPR001610">
    <property type="entry name" value="PAC"/>
</dbReference>
<keyword evidence="5" id="KW-0808">Transferase</keyword>
<dbReference type="PROSITE" id="PS50113">
    <property type="entry name" value="PAC"/>
    <property type="match status" value="3"/>
</dbReference>
<comment type="subcellular location">
    <subcellularLocation>
        <location evidence="2">Cell inner membrane</location>
        <topology evidence="2">Multi-pass membrane protein</topology>
    </subcellularLocation>
</comment>
<evidence type="ECO:0000256" key="7">
    <source>
        <dbReference type="SAM" id="MobiDB-lite"/>
    </source>
</evidence>
<dbReference type="InterPro" id="IPR004358">
    <property type="entry name" value="Sig_transdc_His_kin-like_C"/>
</dbReference>
<feature type="transmembrane region" description="Helical" evidence="8">
    <location>
        <begin position="92"/>
        <end position="111"/>
    </location>
</feature>
<dbReference type="PANTHER" id="PTHR43304">
    <property type="entry name" value="PHYTOCHROME-LIKE PROTEIN CPH1"/>
    <property type="match status" value="1"/>
</dbReference>
<evidence type="ECO:0000256" key="8">
    <source>
        <dbReference type="SAM" id="Phobius"/>
    </source>
</evidence>
<dbReference type="SMART" id="SM00388">
    <property type="entry name" value="HisKA"/>
    <property type="match status" value="1"/>
</dbReference>
<keyword evidence="13" id="KW-1185">Reference proteome</keyword>
<dbReference type="Pfam" id="PF08448">
    <property type="entry name" value="PAS_4"/>
    <property type="match status" value="2"/>
</dbReference>
<dbReference type="RefSeq" id="WP_214361167.1">
    <property type="nucleotide sequence ID" value="NZ_JAEKFT010000008.1"/>
</dbReference>
<feature type="domain" description="PAC" evidence="11">
    <location>
        <begin position="715"/>
        <end position="767"/>
    </location>
</feature>
<dbReference type="PANTHER" id="PTHR43304:SF1">
    <property type="entry name" value="PAC DOMAIN-CONTAINING PROTEIN"/>
    <property type="match status" value="1"/>
</dbReference>
<comment type="caution">
    <text evidence="12">The sequence shown here is derived from an EMBL/GenBank/DDBJ whole genome shotgun (WGS) entry which is preliminary data.</text>
</comment>
<evidence type="ECO:0000256" key="6">
    <source>
        <dbReference type="ARBA" id="ARBA00022777"/>
    </source>
</evidence>
<sequence length="1008" mass="113377">MHETPAQRADCRVGERHTDPDMDAHQSPAGQRAASSTANRLLRRSLALAALALAMLLVLASQWWQSRPVGSAEAAPAPDSPSVLVALNTPSGWIGIALLVALTAALLVMAFRAIRAYRFAVNFAHRATAVTEFNQRRLMDFVELSSDWLWETDTDHRFTLMSEGIRSMANMAGDEFIGAPLWELPCENIDAGRWTDHRQRLARHEPFTLLVSRRDLSGTLRHLEFVGKPLFRHGRFEGYRGIGRDITQRIDAERELRDSELRFRTLVEGSFDWFWEQDTRFRYTRLVTNPRNCATIDVDKVLGKTRWEWAGADTSKPHWQAHIRACEQHQAFTDFVYPQALPNGEMRWVSVSGRPIFDDAGRFAGYRGVARDTTQERSIQQALADSETRYRNTFEHAPVGIVTLDADGRRQSVNAAFAQMLGHSRADMLGHDFSTFTHPDDQAEDRRAFEAFHNGEIDVFQREKRYIHKDGHTVWAHVTVTGLRGRGGQLKGFITIVSDITAQVIAQRERRAAERRYQRLVDVSPDGIIVHRDDRILFANAAARRIFGATTTEALLDTPLSRFFPSHMLDAPRRPLALGQGLSAGHTLPHAQFHVQRLDGAMAEIESSAVITAFDGGPATLRVIRDISDRVRAEHALEESRTRYQEVVESVNEIIFQSDLEGVFTFLNPAWTVISGHSVESSLGRPLMAFLHPDDRSRARKLISRIGQGGARDEIGTELRLRTTVGEVRWLEAHTRQMIGADGSAIGLMGSLDDITARKVAEFTLKNVNKELEARVRARTAELEASNRELEAFSYSVSHDLRAPLRAIEGFSSILEEDLADRLDPTTRNYLQRIRSATLRMARLIDDLIELARLTRLTLRRENIDLSQTVSELLTELQHESPTRVVETDIAPGLTAHADRALMRVVLENLLRNAWKFSADREVTRIAFFATRENDEVMFCVADNGIGFDMAYADKLFLPFNRLHLTSEYAGSGIGLATVARIVQRHGGRIKAESAPGEGARFSFSIGH</sequence>
<dbReference type="AlphaFoldDB" id="A0A944H7N3"/>
<dbReference type="InterPro" id="IPR003594">
    <property type="entry name" value="HATPase_dom"/>
</dbReference>
<name>A0A944H7N3_DENI1</name>
<feature type="domain" description="PAS" evidence="10">
    <location>
        <begin position="640"/>
        <end position="710"/>
    </location>
</feature>
<evidence type="ECO:0000259" key="9">
    <source>
        <dbReference type="PROSITE" id="PS50109"/>
    </source>
</evidence>
<dbReference type="GO" id="GO:0005886">
    <property type="term" value="C:plasma membrane"/>
    <property type="evidence" value="ECO:0007669"/>
    <property type="project" value="UniProtKB-SubCell"/>
</dbReference>
<keyword evidence="8" id="KW-0472">Membrane</keyword>
<feature type="domain" description="PAS" evidence="10">
    <location>
        <begin position="386"/>
        <end position="456"/>
    </location>
</feature>
<dbReference type="InterPro" id="IPR005467">
    <property type="entry name" value="His_kinase_dom"/>
</dbReference>
<dbReference type="SUPFAM" id="SSF47384">
    <property type="entry name" value="Homodimeric domain of signal transducing histidine kinase"/>
    <property type="match status" value="1"/>
</dbReference>
<dbReference type="InterPro" id="IPR036097">
    <property type="entry name" value="HisK_dim/P_sf"/>
</dbReference>
<dbReference type="InterPro" id="IPR000014">
    <property type="entry name" value="PAS"/>
</dbReference>
<dbReference type="FunFam" id="3.30.565.10:FF:000006">
    <property type="entry name" value="Sensor histidine kinase WalK"/>
    <property type="match status" value="1"/>
</dbReference>
<evidence type="ECO:0000256" key="2">
    <source>
        <dbReference type="ARBA" id="ARBA00004429"/>
    </source>
</evidence>
<gene>
    <name evidence="12" type="ORF">I8J34_09550</name>
</gene>
<evidence type="ECO:0000259" key="11">
    <source>
        <dbReference type="PROSITE" id="PS50113"/>
    </source>
</evidence>
<dbReference type="InterPro" id="IPR052162">
    <property type="entry name" value="Sensor_kinase/Photoreceptor"/>
</dbReference>
<evidence type="ECO:0000256" key="4">
    <source>
        <dbReference type="ARBA" id="ARBA00022553"/>
    </source>
</evidence>
<keyword evidence="6" id="KW-0418">Kinase</keyword>
<evidence type="ECO:0000256" key="5">
    <source>
        <dbReference type="ARBA" id="ARBA00022679"/>
    </source>
</evidence>
<dbReference type="Pfam" id="PF13188">
    <property type="entry name" value="PAS_8"/>
    <property type="match status" value="1"/>
</dbReference>
<organism evidence="12 13">
    <name type="scientific">Denitromonas iodatirespirans</name>
    <dbReference type="NCBI Taxonomy" id="2795389"/>
    <lineage>
        <taxon>Bacteria</taxon>
        <taxon>Pseudomonadati</taxon>
        <taxon>Pseudomonadota</taxon>
        <taxon>Betaproteobacteria</taxon>
        <taxon>Rhodocyclales</taxon>
        <taxon>Zoogloeaceae</taxon>
        <taxon>Denitromonas</taxon>
    </lineage>
</organism>
<dbReference type="Proteomes" id="UP000694660">
    <property type="component" value="Unassembled WGS sequence"/>
</dbReference>
<dbReference type="Gene3D" id="3.30.565.10">
    <property type="entry name" value="Histidine kinase-like ATPase, C-terminal domain"/>
    <property type="match status" value="1"/>
</dbReference>
<dbReference type="SMART" id="SM00387">
    <property type="entry name" value="HATPase_c"/>
    <property type="match status" value="1"/>
</dbReference>
<dbReference type="PROSITE" id="PS50112">
    <property type="entry name" value="PAS"/>
    <property type="match status" value="2"/>
</dbReference>
<dbReference type="GO" id="GO:0000155">
    <property type="term" value="F:phosphorelay sensor kinase activity"/>
    <property type="evidence" value="ECO:0007669"/>
    <property type="project" value="InterPro"/>
</dbReference>
<feature type="domain" description="PAC" evidence="11">
    <location>
        <begin position="460"/>
        <end position="512"/>
    </location>
</feature>
<dbReference type="InterPro" id="IPR003661">
    <property type="entry name" value="HisK_dim/P_dom"/>
</dbReference>
<evidence type="ECO:0000259" key="10">
    <source>
        <dbReference type="PROSITE" id="PS50112"/>
    </source>
</evidence>
<dbReference type="InterPro" id="IPR000700">
    <property type="entry name" value="PAS-assoc_C"/>
</dbReference>
<dbReference type="InterPro" id="IPR035965">
    <property type="entry name" value="PAS-like_dom_sf"/>
</dbReference>
<dbReference type="EC" id="2.7.13.3" evidence="3"/>
<dbReference type="EMBL" id="JAEKFT010000008">
    <property type="protein sequence ID" value="MBT0961418.1"/>
    <property type="molecule type" value="Genomic_DNA"/>
</dbReference>
<dbReference type="Pfam" id="PF00512">
    <property type="entry name" value="HisKA"/>
    <property type="match status" value="1"/>
</dbReference>
<dbReference type="PRINTS" id="PR00344">
    <property type="entry name" value="BCTRLSENSOR"/>
</dbReference>
<feature type="region of interest" description="Disordered" evidence="7">
    <location>
        <begin position="1"/>
        <end position="34"/>
    </location>
</feature>
<protein>
    <recommendedName>
        <fullName evidence="3">histidine kinase</fullName>
        <ecNumber evidence="3">2.7.13.3</ecNumber>
    </recommendedName>
</protein>
<feature type="domain" description="Histidine kinase" evidence="9">
    <location>
        <begin position="796"/>
        <end position="1008"/>
    </location>
</feature>
<comment type="catalytic activity">
    <reaction evidence="1">
        <text>ATP + protein L-histidine = ADP + protein N-phospho-L-histidine.</text>
        <dbReference type="EC" id="2.7.13.3"/>
    </reaction>
</comment>
<dbReference type="SMART" id="SM00086">
    <property type="entry name" value="PAC"/>
    <property type="match status" value="5"/>
</dbReference>
<keyword evidence="4" id="KW-0597">Phosphoprotein</keyword>
<keyword evidence="8" id="KW-1133">Transmembrane helix</keyword>
<feature type="compositionally biased region" description="Basic and acidic residues" evidence="7">
    <location>
        <begin position="1"/>
        <end position="24"/>
    </location>
</feature>
<dbReference type="InterPro" id="IPR013767">
    <property type="entry name" value="PAS_fold"/>
</dbReference>
<evidence type="ECO:0000256" key="1">
    <source>
        <dbReference type="ARBA" id="ARBA00000085"/>
    </source>
</evidence>
<evidence type="ECO:0000256" key="3">
    <source>
        <dbReference type="ARBA" id="ARBA00012438"/>
    </source>
</evidence>
<feature type="domain" description="PAC" evidence="11">
    <location>
        <begin position="331"/>
        <end position="385"/>
    </location>
</feature>
<dbReference type="SMART" id="SM00091">
    <property type="entry name" value="PAS"/>
    <property type="match status" value="4"/>
</dbReference>
<dbReference type="CDD" id="cd00130">
    <property type="entry name" value="PAS"/>
    <property type="match status" value="4"/>
</dbReference>
<dbReference type="SUPFAM" id="SSF55874">
    <property type="entry name" value="ATPase domain of HSP90 chaperone/DNA topoisomerase II/histidine kinase"/>
    <property type="match status" value="1"/>
</dbReference>
<dbReference type="Pfam" id="PF02518">
    <property type="entry name" value="HATPase_c"/>
    <property type="match status" value="1"/>
</dbReference>
<dbReference type="SUPFAM" id="SSF55785">
    <property type="entry name" value="PYP-like sensor domain (PAS domain)"/>
    <property type="match status" value="5"/>
</dbReference>
<dbReference type="FunFam" id="1.10.287.130:FF:000070">
    <property type="entry name" value="Histidine kinase sensor protein"/>
    <property type="match status" value="1"/>
</dbReference>
<dbReference type="CDD" id="cd00082">
    <property type="entry name" value="HisKA"/>
    <property type="match status" value="1"/>
</dbReference>
<accession>A0A944H7N3</accession>
<dbReference type="GO" id="GO:0006355">
    <property type="term" value="P:regulation of DNA-templated transcription"/>
    <property type="evidence" value="ECO:0007669"/>
    <property type="project" value="InterPro"/>
</dbReference>
<dbReference type="Gene3D" id="1.10.287.130">
    <property type="match status" value="1"/>
</dbReference>
<proteinExistence type="predicted"/>
<evidence type="ECO:0000313" key="12">
    <source>
        <dbReference type="EMBL" id="MBT0961418.1"/>
    </source>
</evidence>
<reference evidence="13" key="1">
    <citation type="journal article" date="2022" name="ISME J.">
        <title>Genetic and phylogenetic analysis of dissimilatory iodate-reducing bacteria identifies potential niches across the world's oceans.</title>
        <authorList>
            <person name="Reyes-Umana V."/>
            <person name="Henning Z."/>
            <person name="Lee K."/>
            <person name="Barnum T.P."/>
            <person name="Coates J.D."/>
        </authorList>
    </citation>
    <scope>NUCLEOTIDE SEQUENCE [LARGE SCALE GENOMIC DNA]</scope>
    <source>
        <strain evidence="13">IR12</strain>
    </source>
</reference>
<dbReference type="Pfam" id="PF00989">
    <property type="entry name" value="PAS"/>
    <property type="match status" value="1"/>
</dbReference>
<keyword evidence="8" id="KW-0812">Transmembrane</keyword>
<dbReference type="NCBIfam" id="TIGR00229">
    <property type="entry name" value="sensory_box"/>
    <property type="match status" value="5"/>
</dbReference>
<dbReference type="InterPro" id="IPR036890">
    <property type="entry name" value="HATPase_C_sf"/>
</dbReference>
<evidence type="ECO:0000313" key="13">
    <source>
        <dbReference type="Proteomes" id="UP000694660"/>
    </source>
</evidence>
<dbReference type="Pfam" id="PF13426">
    <property type="entry name" value="PAS_9"/>
    <property type="match status" value="1"/>
</dbReference>
<dbReference type="InterPro" id="IPR013656">
    <property type="entry name" value="PAS_4"/>
</dbReference>
<dbReference type="Gene3D" id="3.30.450.20">
    <property type="entry name" value="PAS domain"/>
    <property type="match status" value="5"/>
</dbReference>
<dbReference type="PROSITE" id="PS50109">
    <property type="entry name" value="HIS_KIN"/>
    <property type="match status" value="1"/>
</dbReference>